<name>A0A2T3AMX0_9PEZI</name>
<organism evidence="1 2">
    <name type="scientific">Coniella lustricola</name>
    <dbReference type="NCBI Taxonomy" id="2025994"/>
    <lineage>
        <taxon>Eukaryota</taxon>
        <taxon>Fungi</taxon>
        <taxon>Dikarya</taxon>
        <taxon>Ascomycota</taxon>
        <taxon>Pezizomycotina</taxon>
        <taxon>Sordariomycetes</taxon>
        <taxon>Sordariomycetidae</taxon>
        <taxon>Diaporthales</taxon>
        <taxon>Schizoparmaceae</taxon>
        <taxon>Coniella</taxon>
    </lineage>
</organism>
<proteinExistence type="predicted"/>
<evidence type="ECO:0000313" key="1">
    <source>
        <dbReference type="EMBL" id="PSS03744.1"/>
    </source>
</evidence>
<protein>
    <submittedName>
        <fullName evidence="1">Uncharacterized protein</fullName>
    </submittedName>
</protein>
<dbReference type="EMBL" id="KZ678373">
    <property type="protein sequence ID" value="PSS03744.1"/>
    <property type="molecule type" value="Genomic_DNA"/>
</dbReference>
<keyword evidence="2" id="KW-1185">Reference proteome</keyword>
<evidence type="ECO:0000313" key="2">
    <source>
        <dbReference type="Proteomes" id="UP000241462"/>
    </source>
</evidence>
<dbReference type="InParanoid" id="A0A2T3AMX0"/>
<sequence>MFFIFSFSCSGGFRDLTSFALFWFWTVLAGGSVSRLGERIGGKGKAQCSNAAPDLASRGGWSIGYSGTCTPGLRLMAQIRLNLAACGYDVSGLRYSQSRPVERNGQR</sequence>
<gene>
    <name evidence="1" type="ORF">BD289DRAFT_96436</name>
</gene>
<reference evidence="1 2" key="1">
    <citation type="journal article" date="2018" name="Mycol. Prog.">
        <title>Coniella lustricola, a new species from submerged detritus.</title>
        <authorList>
            <person name="Raudabaugh D.B."/>
            <person name="Iturriaga T."/>
            <person name="Carver A."/>
            <person name="Mondo S."/>
            <person name="Pangilinan J."/>
            <person name="Lipzen A."/>
            <person name="He G."/>
            <person name="Amirebrahimi M."/>
            <person name="Grigoriev I.V."/>
            <person name="Miller A.N."/>
        </authorList>
    </citation>
    <scope>NUCLEOTIDE SEQUENCE [LARGE SCALE GENOMIC DNA]</scope>
    <source>
        <strain evidence="1 2">B22-T-1</strain>
    </source>
</reference>
<dbReference type="Proteomes" id="UP000241462">
    <property type="component" value="Unassembled WGS sequence"/>
</dbReference>
<dbReference type="AlphaFoldDB" id="A0A2T3AMX0"/>
<accession>A0A2T3AMX0</accession>